<dbReference type="GO" id="GO:0048487">
    <property type="term" value="F:beta-tubulin binding"/>
    <property type="evidence" value="ECO:0007669"/>
    <property type="project" value="InterPro"/>
</dbReference>
<dbReference type="PANTHER" id="PTHR12658:SF0">
    <property type="entry name" value="TUBULIN-SPECIFIC CHAPERONE D"/>
    <property type="match status" value="1"/>
</dbReference>
<dbReference type="Proteomes" id="UP000308133">
    <property type="component" value="Unassembled WGS sequence"/>
</dbReference>
<feature type="domain" description="Tubulin-folding cofactor D ARM repeats" evidence="3">
    <location>
        <begin position="437"/>
        <end position="641"/>
    </location>
</feature>
<dbReference type="EMBL" id="PTQR01000066">
    <property type="protein sequence ID" value="TKX22505.1"/>
    <property type="molecule type" value="Genomic_DNA"/>
</dbReference>
<comment type="caution">
    <text evidence="4">The sequence shown here is derived from an EMBL/GenBank/DDBJ whole genome shotgun (WGS) entry which is preliminary data.</text>
</comment>
<proteinExistence type="predicted"/>
<organism evidence="4 5">
    <name type="scientific">Elsinoe australis</name>
    <dbReference type="NCBI Taxonomy" id="40998"/>
    <lineage>
        <taxon>Eukaryota</taxon>
        <taxon>Fungi</taxon>
        <taxon>Dikarya</taxon>
        <taxon>Ascomycota</taxon>
        <taxon>Pezizomycotina</taxon>
        <taxon>Dothideomycetes</taxon>
        <taxon>Dothideomycetidae</taxon>
        <taxon>Myriangiales</taxon>
        <taxon>Elsinoaceae</taxon>
        <taxon>Elsinoe</taxon>
    </lineage>
</organism>
<dbReference type="InterPro" id="IPR011989">
    <property type="entry name" value="ARM-like"/>
</dbReference>
<dbReference type="Gene3D" id="1.25.10.10">
    <property type="entry name" value="Leucine-rich Repeat Variant"/>
    <property type="match status" value="1"/>
</dbReference>
<dbReference type="InterPro" id="IPR033162">
    <property type="entry name" value="TBCD"/>
</dbReference>
<gene>
    <name evidence="4" type="ORF">C1H76_5288</name>
</gene>
<dbReference type="GO" id="GO:0005096">
    <property type="term" value="F:GTPase activator activity"/>
    <property type="evidence" value="ECO:0007669"/>
    <property type="project" value="InterPro"/>
</dbReference>
<evidence type="ECO:0000259" key="2">
    <source>
        <dbReference type="Pfam" id="PF12612"/>
    </source>
</evidence>
<dbReference type="GO" id="GO:0007021">
    <property type="term" value="P:tubulin complex assembly"/>
    <property type="evidence" value="ECO:0007669"/>
    <property type="project" value="InterPro"/>
</dbReference>
<dbReference type="InterPro" id="IPR058033">
    <property type="entry name" value="ARM_TBCD_2nd"/>
</dbReference>
<dbReference type="GO" id="GO:0000226">
    <property type="term" value="P:microtubule cytoskeleton organization"/>
    <property type="evidence" value="ECO:0007669"/>
    <property type="project" value="TreeGrafter"/>
</dbReference>
<dbReference type="InterPro" id="IPR016024">
    <property type="entry name" value="ARM-type_fold"/>
</dbReference>
<evidence type="ECO:0000256" key="1">
    <source>
        <dbReference type="ARBA" id="ARBA00023186"/>
    </source>
</evidence>
<evidence type="ECO:0000313" key="5">
    <source>
        <dbReference type="Proteomes" id="UP000308133"/>
    </source>
</evidence>
<dbReference type="SUPFAM" id="SSF48371">
    <property type="entry name" value="ARM repeat"/>
    <property type="match status" value="2"/>
</dbReference>
<dbReference type="InterPro" id="IPR022577">
    <property type="entry name" value="TBCD_C"/>
</dbReference>
<evidence type="ECO:0000259" key="3">
    <source>
        <dbReference type="Pfam" id="PF25767"/>
    </source>
</evidence>
<dbReference type="Pfam" id="PF23579">
    <property type="entry name" value="ARM_TBCD"/>
    <property type="match status" value="1"/>
</dbReference>
<sequence>MSRFFSSVARKLLEWKGFSKDKLSAPFDKAVVKFTEPGGSAEQKLGPLKEITIKSRNGNPVHVSSFNPADKNLVISARIKGERGEKTCHIYADGTGTTKKSDHRYDEELILVKASAQLLLDLETALPRILWKLDDNGATRAHRLVRQKDLDLVLNLIEPFQGEPQLLDSKLKTLLPQLVDALLQFLSADHVLAHQSGCIPIDVAASRVLYTFCKVRGEKVVVGFFNNEPQHLECILGALEQASHGDQNFDRQWQVSYILLLWLRHLLLAPFDLTTVSRSPGEEVNMQFDLPLPSDCPIVVKRMLSQASHFLRSLTREQDAAAKLLVRLVSRPDMQKLHLHTKIVEFACTKVGEASRYGLAESVLGFLRFLVGFTATFDGRDRLSILSQVWQLARDLHDELFKETMRSSALCRKQVIKLVRNIALAHLQPSEVRIEDADDELIEETINFFMTAFVDRDTQVRSACAKAAGRVISHLEEEMAEQVMDAIIEEYQLSSGPKIEDFSNADSPKWHGLTLTMGYLLFQRSYQPKNLDAAIQALTPALNFEKRGANGNSQGMNIRDSSCFAIWSMSRRYTTEELNTADLRSSGLSDSFPEGTSTTQYLATQLIVSACLDPGGNVRRGCSAALQEMVGRHPDQIHSGIALIQIIDYQAVGLRRRAMIDLVVEAARLHNMYWSVLLKELQGWRGLGSPDIPSREWAAEAIGRLCSMRPEQAQDLVSELTSMAILGPEVRNMDLEPARRMQHGALLAMAHMAESYTQLVQATRYRASATDDWLKADDTLAASRLVRTLQNIRHREASFFPLSKDSSMDLQGVRADVPAAIAKWITYTAHLAKLLMEDGEDPAGSLTLLQPSLSSIIDGLWLHSGKSLTTAVPTLMAAVLDPHTIKPVYSFQIDDVVIRLEEEAKRVSVHGGARAFALAAAMPYHVLLGRRWQEFIIPIASLVTVDSMDWRVLGLLALRTAIARAFKANDAKPDELPQKIQTIQDETLSTNTEATSTPYTRSAVLEVISPTIDAGLNDYTITEKGDVGSLARTQALHCVQALRNHGYFEVDSEEKEKLLKSVLRLSLEKLDRVRLLAAQTWQMQSPSGSQELTLNYVSSVEYFKSRLAPLSEFNCGDWFMAAVLRGFASAGTGAEHLVQASRTALSDTVSRSSQAQAIRILAAVSDMLKAQLNAPDDPQATLELLAFMLDFTPLIASVGPSFAWRVLLSRVQKSHFKSSIVPKLLAAIEVYRSLARVDAVKDEVVKKLVSMVKTNPFPRVRYAAAETLWSLTGQESMRNVDWTKSGKENAASLEGISGIAVRG</sequence>
<accession>A0A4U7AYY1</accession>
<dbReference type="Pfam" id="PF12612">
    <property type="entry name" value="TFCD_C"/>
    <property type="match status" value="1"/>
</dbReference>
<protein>
    <submittedName>
        <fullName evidence="4">Tubulin folding cofactor-like protein</fullName>
    </submittedName>
</protein>
<feature type="domain" description="Tubulin-folding cofactor D C-terminal" evidence="2">
    <location>
        <begin position="1057"/>
        <end position="1223"/>
    </location>
</feature>
<name>A0A4U7AYY1_9PEZI</name>
<reference evidence="4 5" key="1">
    <citation type="submission" date="2018-02" db="EMBL/GenBank/DDBJ databases">
        <title>Draft genome sequences of Elsinoe sp., causing black scab on jojoba.</title>
        <authorList>
            <person name="Stodart B."/>
            <person name="Jeffress S."/>
            <person name="Ash G."/>
            <person name="Arun Chinnappa K."/>
        </authorList>
    </citation>
    <scope>NUCLEOTIDE SEQUENCE [LARGE SCALE GENOMIC DNA]</scope>
    <source>
        <strain evidence="4 5">Hillstone_2</strain>
    </source>
</reference>
<dbReference type="GO" id="GO:0007023">
    <property type="term" value="P:post-chaperonin tubulin folding pathway"/>
    <property type="evidence" value="ECO:0007669"/>
    <property type="project" value="InterPro"/>
</dbReference>
<evidence type="ECO:0000313" key="4">
    <source>
        <dbReference type="EMBL" id="TKX22505.1"/>
    </source>
</evidence>
<dbReference type="PANTHER" id="PTHR12658">
    <property type="entry name" value="BETA-TUBULIN COFACTOR D"/>
    <property type="match status" value="1"/>
</dbReference>
<dbReference type="Pfam" id="PF25767">
    <property type="entry name" value="ARM_TBCD_2nd"/>
    <property type="match status" value="1"/>
</dbReference>
<keyword evidence="1" id="KW-0143">Chaperone</keyword>